<keyword evidence="2" id="KW-1185">Reference proteome</keyword>
<dbReference type="HOGENOM" id="CLU_2851024_0_0_1"/>
<evidence type="ECO:0000313" key="2">
    <source>
        <dbReference type="Proteomes" id="UP000053989"/>
    </source>
</evidence>
<sequence length="65" mass="7217">MLIFGIHTYVALVNMRSKSCTGQIFKCLPSFRSTWSGQVLSAADDHVCKGLAPAFFIHIYILLTP</sequence>
<dbReference type="AlphaFoldDB" id="A0A0C3ECG3"/>
<reference evidence="1 2" key="1">
    <citation type="submission" date="2014-04" db="EMBL/GenBank/DDBJ databases">
        <authorList>
            <consortium name="DOE Joint Genome Institute"/>
            <person name="Kuo A."/>
            <person name="Kohler A."/>
            <person name="Nagy L.G."/>
            <person name="Floudas D."/>
            <person name="Copeland A."/>
            <person name="Barry K.W."/>
            <person name="Cichocki N."/>
            <person name="Veneault-Fourrey C."/>
            <person name="LaButti K."/>
            <person name="Lindquist E.A."/>
            <person name="Lipzen A."/>
            <person name="Lundell T."/>
            <person name="Morin E."/>
            <person name="Murat C."/>
            <person name="Sun H."/>
            <person name="Tunlid A."/>
            <person name="Henrissat B."/>
            <person name="Grigoriev I.V."/>
            <person name="Hibbett D.S."/>
            <person name="Martin F."/>
            <person name="Nordberg H.P."/>
            <person name="Cantor M.N."/>
            <person name="Hua S.X."/>
        </authorList>
    </citation>
    <scope>NUCLEOTIDE SEQUENCE [LARGE SCALE GENOMIC DNA]</scope>
    <source>
        <strain evidence="1 2">Foug A</strain>
    </source>
</reference>
<gene>
    <name evidence="1" type="ORF">SCLCIDRAFT_440364</name>
</gene>
<protein>
    <submittedName>
        <fullName evidence="1">Uncharacterized protein</fullName>
    </submittedName>
</protein>
<proteinExistence type="predicted"/>
<name>A0A0C3ECG3_9AGAM</name>
<evidence type="ECO:0000313" key="1">
    <source>
        <dbReference type="EMBL" id="KIM65601.1"/>
    </source>
</evidence>
<dbReference type="Proteomes" id="UP000053989">
    <property type="component" value="Unassembled WGS sequence"/>
</dbReference>
<reference evidence="2" key="2">
    <citation type="submission" date="2015-01" db="EMBL/GenBank/DDBJ databases">
        <title>Evolutionary Origins and Diversification of the Mycorrhizal Mutualists.</title>
        <authorList>
            <consortium name="DOE Joint Genome Institute"/>
            <consortium name="Mycorrhizal Genomics Consortium"/>
            <person name="Kohler A."/>
            <person name="Kuo A."/>
            <person name="Nagy L.G."/>
            <person name="Floudas D."/>
            <person name="Copeland A."/>
            <person name="Barry K.W."/>
            <person name="Cichocki N."/>
            <person name="Veneault-Fourrey C."/>
            <person name="LaButti K."/>
            <person name="Lindquist E.A."/>
            <person name="Lipzen A."/>
            <person name="Lundell T."/>
            <person name="Morin E."/>
            <person name="Murat C."/>
            <person name="Riley R."/>
            <person name="Ohm R."/>
            <person name="Sun H."/>
            <person name="Tunlid A."/>
            <person name="Henrissat B."/>
            <person name="Grigoriev I.V."/>
            <person name="Hibbett D.S."/>
            <person name="Martin F."/>
        </authorList>
    </citation>
    <scope>NUCLEOTIDE SEQUENCE [LARGE SCALE GENOMIC DNA]</scope>
    <source>
        <strain evidence="2">Foug A</strain>
    </source>
</reference>
<dbReference type="InParanoid" id="A0A0C3ECG3"/>
<accession>A0A0C3ECG3</accession>
<organism evidence="1 2">
    <name type="scientific">Scleroderma citrinum Foug A</name>
    <dbReference type="NCBI Taxonomy" id="1036808"/>
    <lineage>
        <taxon>Eukaryota</taxon>
        <taxon>Fungi</taxon>
        <taxon>Dikarya</taxon>
        <taxon>Basidiomycota</taxon>
        <taxon>Agaricomycotina</taxon>
        <taxon>Agaricomycetes</taxon>
        <taxon>Agaricomycetidae</taxon>
        <taxon>Boletales</taxon>
        <taxon>Sclerodermatineae</taxon>
        <taxon>Sclerodermataceae</taxon>
        <taxon>Scleroderma</taxon>
    </lineage>
</organism>
<dbReference type="EMBL" id="KN822021">
    <property type="protein sequence ID" value="KIM65601.1"/>
    <property type="molecule type" value="Genomic_DNA"/>
</dbReference>